<keyword evidence="2" id="KW-1185">Reference proteome</keyword>
<proteinExistence type="predicted"/>
<gene>
    <name evidence="1" type="ORF">BDV95DRAFT_654385</name>
</gene>
<evidence type="ECO:0008006" key="3">
    <source>
        <dbReference type="Google" id="ProtNLM"/>
    </source>
</evidence>
<dbReference type="AlphaFoldDB" id="A0A7C8MDI9"/>
<name>A0A7C8MDI9_9PLEO</name>
<evidence type="ECO:0000313" key="1">
    <source>
        <dbReference type="EMBL" id="KAF2875596.1"/>
    </source>
</evidence>
<organism evidence="1 2">
    <name type="scientific">Massariosphaeria phaeospora</name>
    <dbReference type="NCBI Taxonomy" id="100035"/>
    <lineage>
        <taxon>Eukaryota</taxon>
        <taxon>Fungi</taxon>
        <taxon>Dikarya</taxon>
        <taxon>Ascomycota</taxon>
        <taxon>Pezizomycotina</taxon>
        <taxon>Dothideomycetes</taxon>
        <taxon>Pleosporomycetidae</taxon>
        <taxon>Pleosporales</taxon>
        <taxon>Pleosporales incertae sedis</taxon>
        <taxon>Massariosphaeria</taxon>
    </lineage>
</organism>
<dbReference type="Proteomes" id="UP000481861">
    <property type="component" value="Unassembled WGS sequence"/>
</dbReference>
<dbReference type="OrthoDB" id="3750626at2759"/>
<sequence length="498" mass="56689">MTQPNRLPEELLLQIAESLEDDKPTLNSFSQASRQANRVSTNILYRSIAVGGGCAPDDAELILLVRTLLYHKQFVPKIKALTIKSFAYELEPDDPDPFSSQTPYRQGISSWLSVDNPSFMEKCKHFISIQELLSGTRFPHWRIAIENGIQPAFIGILLAMTPNVTDLHLDIKEDSRTLHHDYSPISNILGIPVQLALPYRLPRWSFARVTRLRVTEPCLAIMQVGMPQLTTLEIDLMSTDLFSLGLEWPRQLRPCQALRSILFRVDWQQLSGEIGAVSLTSIFQRLHPTRLTTIDLTFELGPETEYTSGLVPLGSFEYLAVALRDVSSTVEDLCISITPNRDVFPIEYLWTYDPILDLAEFKRLRRLSVPQQALIHRDIGKRSFANPVFPTFPESLESLEIFHPDTKVIPWLELLVSEKSSKTPNLTSITIFCDWDWDWAKNPSLDMSGSIVDQYKCEGVNLSLVERLAKRNNVIELKETSVWDADWADEDWAESIFG</sequence>
<evidence type="ECO:0000313" key="2">
    <source>
        <dbReference type="Proteomes" id="UP000481861"/>
    </source>
</evidence>
<comment type="caution">
    <text evidence="1">The sequence shown here is derived from an EMBL/GenBank/DDBJ whole genome shotgun (WGS) entry which is preliminary data.</text>
</comment>
<protein>
    <recommendedName>
        <fullName evidence="3">F-box domain-containing protein</fullName>
    </recommendedName>
</protein>
<accession>A0A7C8MDI9</accession>
<reference evidence="1 2" key="1">
    <citation type="submission" date="2020-01" db="EMBL/GenBank/DDBJ databases">
        <authorList>
            <consortium name="DOE Joint Genome Institute"/>
            <person name="Haridas S."/>
            <person name="Albert R."/>
            <person name="Binder M."/>
            <person name="Bloem J."/>
            <person name="Labutti K."/>
            <person name="Salamov A."/>
            <person name="Andreopoulos B."/>
            <person name="Baker S.E."/>
            <person name="Barry K."/>
            <person name="Bills G."/>
            <person name="Bluhm B.H."/>
            <person name="Cannon C."/>
            <person name="Castanera R."/>
            <person name="Culley D.E."/>
            <person name="Daum C."/>
            <person name="Ezra D."/>
            <person name="Gonzalez J.B."/>
            <person name="Henrissat B."/>
            <person name="Kuo A."/>
            <person name="Liang C."/>
            <person name="Lipzen A."/>
            <person name="Lutzoni F."/>
            <person name="Magnuson J."/>
            <person name="Mondo S."/>
            <person name="Nolan M."/>
            <person name="Ohm R."/>
            <person name="Pangilinan J."/>
            <person name="Park H.-J.H."/>
            <person name="Ramirez L."/>
            <person name="Alfaro M."/>
            <person name="Sun H."/>
            <person name="Tritt A."/>
            <person name="Yoshinaga Y."/>
            <person name="Zwiers L.-H.L."/>
            <person name="Turgeon B.G."/>
            <person name="Goodwin S.B."/>
            <person name="Spatafora J.W."/>
            <person name="Crous P.W."/>
            <person name="Grigoriev I.V."/>
        </authorList>
    </citation>
    <scope>NUCLEOTIDE SEQUENCE [LARGE SCALE GENOMIC DNA]</scope>
    <source>
        <strain evidence="1 2">CBS 611.86</strain>
    </source>
</reference>
<dbReference type="EMBL" id="JAADJZ010000004">
    <property type="protein sequence ID" value="KAF2875596.1"/>
    <property type="molecule type" value="Genomic_DNA"/>
</dbReference>